<dbReference type="Pfam" id="PF14393">
    <property type="entry name" value="DUF4422"/>
    <property type="match status" value="1"/>
</dbReference>
<organism evidence="2 3">
    <name type="scientific">Ligilactobacillus ubinensis</name>
    <dbReference type="NCBI Taxonomy" id="2876789"/>
    <lineage>
        <taxon>Bacteria</taxon>
        <taxon>Bacillati</taxon>
        <taxon>Bacillota</taxon>
        <taxon>Bacilli</taxon>
        <taxon>Lactobacillales</taxon>
        <taxon>Lactobacillaceae</taxon>
        <taxon>Ligilactobacillus</taxon>
    </lineage>
</organism>
<dbReference type="AlphaFoldDB" id="A0A9X2FLR9"/>
<dbReference type="RefSeq" id="WP_253360284.1">
    <property type="nucleotide sequence ID" value="NZ_JAIULA010000009.1"/>
</dbReference>
<dbReference type="InterPro" id="IPR025536">
    <property type="entry name" value="DUF4422"/>
</dbReference>
<evidence type="ECO:0000259" key="1">
    <source>
        <dbReference type="Pfam" id="PF14393"/>
    </source>
</evidence>
<comment type="caution">
    <text evidence="2">The sequence shown here is derived from an EMBL/GenBank/DDBJ whole genome shotgun (WGS) entry which is preliminary data.</text>
</comment>
<evidence type="ECO:0000313" key="3">
    <source>
        <dbReference type="Proteomes" id="UP001139006"/>
    </source>
</evidence>
<protein>
    <submittedName>
        <fullName evidence="2">DUF4422 domain-containing protein</fullName>
    </submittedName>
</protein>
<keyword evidence="3" id="KW-1185">Reference proteome</keyword>
<gene>
    <name evidence="2" type="ORF">LB941_05880</name>
</gene>
<name>A0A9X2FLR9_9LACO</name>
<reference evidence="2 3" key="1">
    <citation type="journal article" date="2023" name="Int. J. Syst. Evol. Microbiol.">
        <title>Ligilactobacillus ubinensis sp. nov., a novel species isolated from the wild ferment of a durian fruit (Durio zibethinus).</title>
        <authorList>
            <person name="Heng Y.C."/>
            <person name="Menon N."/>
            <person name="Chen B."/>
            <person name="Loo B.Z.L."/>
            <person name="Wong G.W.J."/>
            <person name="Lim A.C.H."/>
            <person name="Silvaraju S."/>
            <person name="Kittelmann S."/>
        </authorList>
    </citation>
    <scope>NUCLEOTIDE SEQUENCE [LARGE SCALE GENOMIC DNA]</scope>
    <source>
        <strain evidence="2 3">WILCCON 0076</strain>
    </source>
</reference>
<feature type="domain" description="DUF4422" evidence="1">
    <location>
        <begin position="147"/>
        <end position="352"/>
    </location>
</feature>
<dbReference type="Gene3D" id="3.40.50.720">
    <property type="entry name" value="NAD(P)-binding Rossmann-like Domain"/>
    <property type="match status" value="1"/>
</dbReference>
<dbReference type="EMBL" id="JAIULA010000009">
    <property type="protein sequence ID" value="MCP0886868.1"/>
    <property type="molecule type" value="Genomic_DNA"/>
</dbReference>
<proteinExistence type="predicted"/>
<accession>A0A9X2FLR9</accession>
<evidence type="ECO:0000313" key="2">
    <source>
        <dbReference type="EMBL" id="MCP0886868.1"/>
    </source>
</evidence>
<dbReference type="Proteomes" id="UP001139006">
    <property type="component" value="Unassembled WGS sequence"/>
</dbReference>
<sequence length="368" mass="43394">MIREKINSAINENKHIIIYGAGKIAQQVIKMLAAEPYNIVPFCCAVTSIKENEKICEGVPVLEISKLLSYVEKSLVLVTTVDKYKYEIRDTLRRLKFINIDFLTFESQNMEELRLDYIENNIKNPLDIKGKSIDVSGYSNTIEIFMMCNHNDKNVMMSKIPRYITPLQVGKYNTDVSLANLKDDVGDNISYKNMNYCELTGLYWIWKNLNRVNAMYVGICHYRRWFNITYSELKKLDHQNIDAILTIPIVNIPSVKKTYEQDHSKKDWFVMMDILKEMSPEYYEAAVKIFDERIYSGYNMVITRKKILADYCAWLFPILKKIEEKCQQKESRYQNRFIGFLAERLLTLYFFKNASRYKIAFVGKKYFD</sequence>